<evidence type="ECO:0000256" key="1">
    <source>
        <dbReference type="SAM" id="MobiDB-lite"/>
    </source>
</evidence>
<name>A0A171DI14_9SYNE</name>
<dbReference type="Proteomes" id="UP000182631">
    <property type="component" value="Unassembled WGS sequence"/>
</dbReference>
<dbReference type="RefSeq" id="WP_074457995.1">
    <property type="nucleotide sequence ID" value="NZ_FITM01000176.1"/>
</dbReference>
<dbReference type="InterPro" id="IPR003724">
    <property type="entry name" value="CblAdoTrfase_CobA"/>
</dbReference>
<accession>A0A171DI14</accession>
<proteinExistence type="predicted"/>
<dbReference type="Gene3D" id="3.40.50.300">
    <property type="entry name" value="P-loop containing nucleotide triphosphate hydrolases"/>
    <property type="match status" value="1"/>
</dbReference>
<dbReference type="GO" id="GO:0009236">
    <property type="term" value="P:cobalamin biosynthetic process"/>
    <property type="evidence" value="ECO:0007669"/>
    <property type="project" value="InterPro"/>
</dbReference>
<dbReference type="GO" id="GO:0005524">
    <property type="term" value="F:ATP binding"/>
    <property type="evidence" value="ECO:0007669"/>
    <property type="project" value="InterPro"/>
</dbReference>
<gene>
    <name evidence="2" type="ORF">FLM9_1638</name>
</gene>
<evidence type="ECO:0000313" key="3">
    <source>
        <dbReference type="Proteomes" id="UP000182631"/>
    </source>
</evidence>
<reference evidence="3" key="1">
    <citation type="submission" date="2016-02" db="EMBL/GenBank/DDBJ databases">
        <authorList>
            <person name="liu f."/>
        </authorList>
    </citation>
    <scope>NUCLEOTIDE SEQUENCE [LARGE SCALE GENOMIC DNA]</scope>
</reference>
<feature type="region of interest" description="Disordered" evidence="1">
    <location>
        <begin position="1"/>
        <end position="26"/>
    </location>
</feature>
<dbReference type="EC" id="2.5.1.17" evidence="2"/>
<dbReference type="EMBL" id="FITM01000176">
    <property type="protein sequence ID" value="SAY39474.1"/>
    <property type="molecule type" value="Genomic_DNA"/>
</dbReference>
<dbReference type="InterPro" id="IPR027417">
    <property type="entry name" value="P-loop_NTPase"/>
</dbReference>
<dbReference type="GO" id="GO:0008817">
    <property type="term" value="F:corrinoid adenosyltransferase activity"/>
    <property type="evidence" value="ECO:0007669"/>
    <property type="project" value="UniProtKB-EC"/>
</dbReference>
<dbReference type="OrthoDB" id="422172at2"/>
<protein>
    <submittedName>
        <fullName evidence="2">Cob(I)alamin adenosyltransferase</fullName>
        <ecNumber evidence="2">2.5.1.17</ecNumber>
    </submittedName>
</protein>
<dbReference type="PANTHER" id="PTHR46638:SF1">
    <property type="entry name" value="CORRINOID ADENOSYLTRANSFERASE"/>
    <property type="match status" value="1"/>
</dbReference>
<evidence type="ECO:0000313" key="2">
    <source>
        <dbReference type="EMBL" id="SAY39474.1"/>
    </source>
</evidence>
<organism evidence="2 3">
    <name type="scientific">Candidatus Synechococcus spongiarum</name>
    <dbReference type="NCBI Taxonomy" id="431041"/>
    <lineage>
        <taxon>Bacteria</taxon>
        <taxon>Bacillati</taxon>
        <taxon>Cyanobacteriota</taxon>
        <taxon>Cyanophyceae</taxon>
        <taxon>Synechococcales</taxon>
        <taxon>Synechococcaceae</taxon>
        <taxon>Synechococcus</taxon>
    </lineage>
</organism>
<dbReference type="Pfam" id="PF02572">
    <property type="entry name" value="CobA_CobO_BtuR"/>
    <property type="match status" value="1"/>
</dbReference>
<dbReference type="AlphaFoldDB" id="A0A171DI14"/>
<dbReference type="SUPFAM" id="SSF52540">
    <property type="entry name" value="P-loop containing nucleoside triphosphate hydrolases"/>
    <property type="match status" value="1"/>
</dbReference>
<keyword evidence="3" id="KW-1185">Reference proteome</keyword>
<dbReference type="PANTHER" id="PTHR46638">
    <property type="entry name" value="CORRINOID ADENOSYLTRANSFERASE"/>
    <property type="match status" value="1"/>
</dbReference>
<keyword evidence="2" id="KW-0808">Transferase</keyword>
<sequence>MATTPLGSNPPRATTGHHPLTHGHRPGLPVCSHGISGRFAQPDGLFQVTVAPFRGSCNDVLSQAIRVAGQGSRVMVAQFLNGGINQGPERATKLCGSLEWVRPAIDCCLVDPSAISLPHRQAVKAVWTASRQQLLSGVLDLMVLDELGLALEFGLLEEDNVLNALRQRPAALDLTLIGSAIPDAILDMANQVTRLRCRPSSSLQPSSHAEK</sequence>